<dbReference type="RefSeq" id="YP_009815233.1">
    <property type="nucleotide sequence ID" value="NC_048091.1"/>
</dbReference>
<name>A0A3G2KE68_9CAUD</name>
<sequence>MRLLRWAALIFPVMLFFMGIAGFAKWVRAGAAPADSLVWIALSIAAFGWAATHIAGFILPAKRETD</sequence>
<dbReference type="GeneID" id="55006455"/>
<keyword evidence="1" id="KW-1133">Transmembrane helix</keyword>
<feature type="transmembrane region" description="Helical" evidence="1">
    <location>
        <begin position="39"/>
        <end position="59"/>
    </location>
</feature>
<proteinExistence type="predicted"/>
<keyword evidence="3" id="KW-1185">Reference proteome</keyword>
<accession>A0A3G2KE68</accession>
<dbReference type="KEGG" id="vg:55006455"/>
<protein>
    <submittedName>
        <fullName evidence="2">Uncharacterized protein</fullName>
    </submittedName>
</protein>
<reference evidence="2 3" key="1">
    <citation type="submission" date="2018-09" db="EMBL/GenBank/DDBJ databases">
        <authorList>
            <person name="Rimple P.A."/>
            <person name="Stoner T.H."/>
            <person name="Garlena R.A."/>
            <person name="Russell D.A."/>
            <person name="Pope W.H."/>
            <person name="Jacobs-Sera D."/>
            <person name="Hatfull G.F."/>
        </authorList>
    </citation>
    <scope>NUCLEOTIDE SEQUENCE [LARGE SCALE GENOMIC DNA]</scope>
</reference>
<keyword evidence="1" id="KW-0812">Transmembrane</keyword>
<evidence type="ECO:0000256" key="1">
    <source>
        <dbReference type="SAM" id="Phobius"/>
    </source>
</evidence>
<evidence type="ECO:0000313" key="3">
    <source>
        <dbReference type="Proteomes" id="UP000277028"/>
    </source>
</evidence>
<keyword evidence="1" id="KW-0472">Membrane</keyword>
<evidence type="ECO:0000313" key="2">
    <source>
        <dbReference type="EMBL" id="AYN57298.1"/>
    </source>
</evidence>
<organism evidence="2 3">
    <name type="scientific">Arthrobacter phage Bridgette</name>
    <dbReference type="NCBI Taxonomy" id="2419949"/>
    <lineage>
        <taxon>Viruses</taxon>
        <taxon>Duplodnaviria</taxon>
        <taxon>Heunggongvirae</taxon>
        <taxon>Uroviricota</taxon>
        <taxon>Caudoviricetes</taxon>
        <taxon>Bridgettevirus</taxon>
        <taxon>Bridgettevirus bridgette</taxon>
    </lineage>
</organism>
<dbReference type="Proteomes" id="UP000277028">
    <property type="component" value="Segment"/>
</dbReference>
<dbReference type="EMBL" id="MH834603">
    <property type="protein sequence ID" value="AYN57298.1"/>
    <property type="molecule type" value="Genomic_DNA"/>
</dbReference>
<gene>
    <name evidence="2" type="primary">31</name>
    <name evidence="2" type="ORF">PBI_BRIDGETTE_31</name>
</gene>